<sequence>MIKKRRRLNWLINILIFIMLILGLLLVFNEQLKVYSIEQMTSHTMKEMNREQIKKAESAKATYEFDKVKALSTGTVTMSMISGYKVPTIGKMSIPSVHMKLPILKGLDNNNLSLGAGTMKPDQTMGKGNFALAGHYMTNQGVLFSPLKNVGNGDYIYITDLKRVYKYKAYYKKIINKTDVNWVYDSKGETTLTLITCASPTEGEVDRIMIRAAYQGSGPYDSNSAKLF</sequence>
<dbReference type="EMBL" id="AP026801">
    <property type="protein sequence ID" value="BDR57338.1"/>
    <property type="molecule type" value="Genomic_DNA"/>
</dbReference>
<dbReference type="Proteomes" id="UP001321804">
    <property type="component" value="Chromosome"/>
</dbReference>
<evidence type="ECO:0000313" key="6">
    <source>
        <dbReference type="EMBL" id="BDR57338.1"/>
    </source>
</evidence>
<keyword evidence="1" id="KW-0645">Protease</keyword>
<dbReference type="InterPro" id="IPR005754">
    <property type="entry name" value="Sortase"/>
</dbReference>
<accession>A0AAU9DQF0</accession>
<feature type="transmembrane region" description="Helical" evidence="5">
    <location>
        <begin position="7"/>
        <end position="28"/>
    </location>
</feature>
<keyword evidence="3" id="KW-0788">Thiol protease</keyword>
<reference evidence="6 7" key="1">
    <citation type="journal article" date="2023" name="Microbiol. Spectr.">
        <title>Symbiosis of Carpenter Bees with Uncharacterized Lactic Acid Bacteria Showing NAD Auxotrophy.</title>
        <authorList>
            <person name="Kawasaki S."/>
            <person name="Ozawa K."/>
            <person name="Mori T."/>
            <person name="Yamamoto A."/>
            <person name="Ito M."/>
            <person name="Ohkuma M."/>
            <person name="Sakamoto M."/>
            <person name="Matsutani M."/>
        </authorList>
    </citation>
    <scope>NUCLEOTIDE SEQUENCE [LARGE SCALE GENOMIC DNA]</scope>
    <source>
        <strain evidence="6 7">KimC2</strain>
    </source>
</reference>
<feature type="active site" description="Acyl-thioester intermediate" evidence="4">
    <location>
        <position position="197"/>
    </location>
</feature>
<dbReference type="CDD" id="cd06165">
    <property type="entry name" value="Sortase_A"/>
    <property type="match status" value="1"/>
</dbReference>
<dbReference type="KEGG" id="xak:KIMC2_19000"/>
<feature type="active site" description="Proton donor/acceptor" evidence="4">
    <location>
        <position position="135"/>
    </location>
</feature>
<keyword evidence="7" id="KW-1185">Reference proteome</keyword>
<protein>
    <submittedName>
        <fullName evidence="6">Class A sortase</fullName>
    </submittedName>
</protein>
<dbReference type="RefSeq" id="WP_317696352.1">
    <property type="nucleotide sequence ID" value="NZ_AP026801.1"/>
</dbReference>
<organism evidence="6 7">
    <name type="scientific">Xylocopilactobacillus apis</name>
    <dbReference type="NCBI Taxonomy" id="2932183"/>
    <lineage>
        <taxon>Bacteria</taxon>
        <taxon>Bacillati</taxon>
        <taxon>Bacillota</taxon>
        <taxon>Bacilli</taxon>
        <taxon>Lactobacillales</taxon>
        <taxon>Lactobacillaceae</taxon>
        <taxon>Xylocopilactobacillus</taxon>
    </lineage>
</organism>
<dbReference type="GO" id="GO:0006508">
    <property type="term" value="P:proteolysis"/>
    <property type="evidence" value="ECO:0007669"/>
    <property type="project" value="UniProtKB-KW"/>
</dbReference>
<evidence type="ECO:0000256" key="3">
    <source>
        <dbReference type="ARBA" id="ARBA00022807"/>
    </source>
</evidence>
<dbReference type="AlphaFoldDB" id="A0AAU9DQF0"/>
<keyword evidence="5" id="KW-0472">Membrane</keyword>
<proteinExistence type="predicted"/>
<dbReference type="InterPro" id="IPR042007">
    <property type="entry name" value="Sortase_A"/>
</dbReference>
<keyword evidence="5" id="KW-1133">Transmembrane helix</keyword>
<dbReference type="GO" id="GO:0008234">
    <property type="term" value="F:cysteine-type peptidase activity"/>
    <property type="evidence" value="ECO:0007669"/>
    <property type="project" value="UniProtKB-KW"/>
</dbReference>
<evidence type="ECO:0000256" key="2">
    <source>
        <dbReference type="ARBA" id="ARBA00022801"/>
    </source>
</evidence>
<dbReference type="SUPFAM" id="SSF63817">
    <property type="entry name" value="Sortase"/>
    <property type="match status" value="1"/>
</dbReference>
<gene>
    <name evidence="6" type="ORF">KIMC2_19000</name>
</gene>
<keyword evidence="2" id="KW-0378">Hydrolase</keyword>
<evidence type="ECO:0000313" key="7">
    <source>
        <dbReference type="Proteomes" id="UP001321804"/>
    </source>
</evidence>
<dbReference type="Pfam" id="PF04203">
    <property type="entry name" value="Sortase"/>
    <property type="match status" value="1"/>
</dbReference>
<evidence type="ECO:0000256" key="5">
    <source>
        <dbReference type="SAM" id="Phobius"/>
    </source>
</evidence>
<dbReference type="InterPro" id="IPR023365">
    <property type="entry name" value="Sortase_dom-sf"/>
</dbReference>
<keyword evidence="5" id="KW-0812">Transmembrane</keyword>
<dbReference type="NCBIfam" id="TIGR01076">
    <property type="entry name" value="sortase_fam"/>
    <property type="match status" value="1"/>
</dbReference>
<dbReference type="Gene3D" id="2.40.260.10">
    <property type="entry name" value="Sortase"/>
    <property type="match status" value="1"/>
</dbReference>
<evidence type="ECO:0000256" key="4">
    <source>
        <dbReference type="PIRSR" id="PIRSR605754-1"/>
    </source>
</evidence>
<name>A0AAU9DQF0_9LACO</name>
<evidence type="ECO:0000256" key="1">
    <source>
        <dbReference type="ARBA" id="ARBA00022670"/>
    </source>
</evidence>